<evidence type="ECO:0000313" key="2">
    <source>
        <dbReference type="WBParaSite" id="PS1159_v2.g13207.t1"/>
    </source>
</evidence>
<sequence>MSSRYAKKRKHELDSDTSDKKHSSEHRHRETKKSRRRESSGSPTHDGGGNADSMSIEETNKMRASLGLAPLEIDDGPTIRESESGDPKEKIVTEDGMEFVHRPSENLAQKKKTEKIKEKLELQKQKRIVQSKLKSKGLADTSSDEEENAETWVEKQRRLAEQKAKELEQMDEDAEKSAAPVIKKVRKPGALSNAGKDTSGMIVGHSKDTFLTGEEQILVLDDKSVLDEDDEEVLINPTLMYSEQLQKNRKIREKKSGYNPYDEEEVDEFGVVKRKDLLSKYDEGIDGPQARETFKLDEHGGVDVNREAEELQQKRNLFMANRKLQTLETPKYKIASEFYTEEEMISFRKPKKKKDGTKSRKRKALKVDELIPEPEQETLEEQKAREDRLKARRRADGESATESNGNGTTTTGETKMEIDKEEGEIEDEVPVIKKERFQNTMGATINKTKMHSLLSKLKKQEEEDEEEEDNFESMDNLAGVVIDDEVEDELSAALEKARRLREAEAQKNKNDTTDSGAQVKAMLSKIKKEEEDEMEVDDDNNEGSKQIIFDSTSEYYKTIGNIPTIGLAGNRDDDVDYSEVLAEQAKELAEKEERVKRRKQENDDSDEEKRRHKKDKKRSHREKDREHRGDERKDKDERREKDDRKHRERERGDDRKHREKERDRRDRRHRGGRSSSPEEGERTKDDDEKNTKDKYENVLGKEADVTRGVAGMLKLAGEKGYLEDPNAKRLRGGTLKHLESKLVAKVEFSKYDIDDKHLKKLERMGTTGSGPLRSFPEKRDYVPNVEIAYTDAQGRDMDQKAAFRQLSHKFHGKAPGKKQIEKRMRQQDKKEKLKKMNSSDTPLGTLSKQIKKQEQLQSHFLVLSGGRSGGDPNAPLQKD</sequence>
<evidence type="ECO:0000313" key="1">
    <source>
        <dbReference type="Proteomes" id="UP000887580"/>
    </source>
</evidence>
<reference evidence="2" key="1">
    <citation type="submission" date="2022-11" db="UniProtKB">
        <authorList>
            <consortium name="WormBaseParasite"/>
        </authorList>
    </citation>
    <scope>IDENTIFICATION</scope>
</reference>
<accession>A0AC35F2P0</accession>
<organism evidence="1 2">
    <name type="scientific">Panagrolaimus sp. PS1159</name>
    <dbReference type="NCBI Taxonomy" id="55785"/>
    <lineage>
        <taxon>Eukaryota</taxon>
        <taxon>Metazoa</taxon>
        <taxon>Ecdysozoa</taxon>
        <taxon>Nematoda</taxon>
        <taxon>Chromadorea</taxon>
        <taxon>Rhabditida</taxon>
        <taxon>Tylenchina</taxon>
        <taxon>Panagrolaimomorpha</taxon>
        <taxon>Panagrolaimoidea</taxon>
        <taxon>Panagrolaimidae</taxon>
        <taxon>Panagrolaimus</taxon>
    </lineage>
</organism>
<name>A0AC35F2P0_9BILA</name>
<proteinExistence type="predicted"/>
<dbReference type="WBParaSite" id="PS1159_v2.g13207.t1">
    <property type="protein sequence ID" value="PS1159_v2.g13207.t1"/>
    <property type="gene ID" value="PS1159_v2.g13207"/>
</dbReference>
<protein>
    <submittedName>
        <fullName evidence="2">U4/U6.U5 tri-snRNP-associated protein 1</fullName>
    </submittedName>
</protein>
<dbReference type="Proteomes" id="UP000887580">
    <property type="component" value="Unplaced"/>
</dbReference>